<organism evidence="1 2">
    <name type="scientific">Dendrobium chrysotoxum</name>
    <name type="common">Orchid</name>
    <dbReference type="NCBI Taxonomy" id="161865"/>
    <lineage>
        <taxon>Eukaryota</taxon>
        <taxon>Viridiplantae</taxon>
        <taxon>Streptophyta</taxon>
        <taxon>Embryophyta</taxon>
        <taxon>Tracheophyta</taxon>
        <taxon>Spermatophyta</taxon>
        <taxon>Magnoliopsida</taxon>
        <taxon>Liliopsida</taxon>
        <taxon>Asparagales</taxon>
        <taxon>Orchidaceae</taxon>
        <taxon>Epidendroideae</taxon>
        <taxon>Malaxideae</taxon>
        <taxon>Dendrobiinae</taxon>
        <taxon>Dendrobium</taxon>
    </lineage>
</organism>
<evidence type="ECO:0000313" key="2">
    <source>
        <dbReference type="Proteomes" id="UP000775213"/>
    </source>
</evidence>
<proteinExistence type="predicted"/>
<dbReference type="EMBL" id="JAGFBR010000004">
    <property type="protein sequence ID" value="KAH0468452.1"/>
    <property type="molecule type" value="Genomic_DNA"/>
</dbReference>
<name>A0AAV7HKT1_DENCH</name>
<accession>A0AAV7HKT1</accession>
<evidence type="ECO:0000313" key="1">
    <source>
        <dbReference type="EMBL" id="KAH0468452.1"/>
    </source>
</evidence>
<dbReference type="AlphaFoldDB" id="A0AAV7HKT1"/>
<reference evidence="1 2" key="1">
    <citation type="journal article" date="2021" name="Hortic Res">
        <title>Chromosome-scale assembly of the Dendrobium chrysotoxum genome enhances the understanding of orchid evolution.</title>
        <authorList>
            <person name="Zhang Y."/>
            <person name="Zhang G.Q."/>
            <person name="Zhang D."/>
            <person name="Liu X.D."/>
            <person name="Xu X.Y."/>
            <person name="Sun W.H."/>
            <person name="Yu X."/>
            <person name="Zhu X."/>
            <person name="Wang Z.W."/>
            <person name="Zhao X."/>
            <person name="Zhong W.Y."/>
            <person name="Chen H."/>
            <person name="Yin W.L."/>
            <person name="Huang T."/>
            <person name="Niu S.C."/>
            <person name="Liu Z.J."/>
        </authorList>
    </citation>
    <scope>NUCLEOTIDE SEQUENCE [LARGE SCALE GENOMIC DNA]</scope>
    <source>
        <strain evidence="1">Lindl</strain>
    </source>
</reference>
<dbReference type="Proteomes" id="UP000775213">
    <property type="component" value="Unassembled WGS sequence"/>
</dbReference>
<sequence length="76" mass="8783">MLRLSITEGITYFQIRNIRGLTRGRKLPSLPSKLKRLGMNKIMWMNSIFCINSDFIPHETTTVLGYSNISSLHGKW</sequence>
<gene>
    <name evidence="1" type="ORF">IEQ34_003485</name>
</gene>
<keyword evidence="2" id="KW-1185">Reference proteome</keyword>
<comment type="caution">
    <text evidence="1">The sequence shown here is derived from an EMBL/GenBank/DDBJ whole genome shotgun (WGS) entry which is preliminary data.</text>
</comment>
<protein>
    <submittedName>
        <fullName evidence="1">Uncharacterized protein</fullName>
    </submittedName>
</protein>